<dbReference type="PANTHER" id="PTHR30151">
    <property type="entry name" value="ALKANE SULFONATE ABC TRANSPORTER-RELATED, MEMBRANE SUBUNIT"/>
    <property type="match status" value="1"/>
</dbReference>
<dbReference type="Proteomes" id="UP000318878">
    <property type="component" value="Unassembled WGS sequence"/>
</dbReference>
<keyword evidence="3" id="KW-1003">Cell membrane</keyword>
<feature type="domain" description="ABC transmembrane type-1" evidence="8">
    <location>
        <begin position="55"/>
        <end position="235"/>
    </location>
</feature>
<dbReference type="RefSeq" id="WP_146430647.1">
    <property type="nucleotide sequence ID" value="NZ_SJPF01000002.1"/>
</dbReference>
<accession>A0A5C5V8W7</accession>
<keyword evidence="6 7" id="KW-0472">Membrane</keyword>
<dbReference type="Gene3D" id="1.10.3720.10">
    <property type="entry name" value="MetI-like"/>
    <property type="match status" value="1"/>
</dbReference>
<evidence type="ECO:0000256" key="2">
    <source>
        <dbReference type="ARBA" id="ARBA00022448"/>
    </source>
</evidence>
<keyword evidence="2 7" id="KW-0813">Transport</keyword>
<proteinExistence type="inferred from homology"/>
<evidence type="ECO:0000256" key="3">
    <source>
        <dbReference type="ARBA" id="ARBA00022475"/>
    </source>
</evidence>
<evidence type="ECO:0000259" key="8">
    <source>
        <dbReference type="PROSITE" id="PS50928"/>
    </source>
</evidence>
<dbReference type="InterPro" id="IPR000515">
    <property type="entry name" value="MetI-like"/>
</dbReference>
<keyword evidence="10" id="KW-1185">Reference proteome</keyword>
<feature type="transmembrane region" description="Helical" evidence="7">
    <location>
        <begin position="184"/>
        <end position="206"/>
    </location>
</feature>
<dbReference type="PROSITE" id="PS50928">
    <property type="entry name" value="ABC_TM1"/>
    <property type="match status" value="1"/>
</dbReference>
<protein>
    <submittedName>
        <fullName evidence="9">Putative aliphatic sulfonates transport permease protein SsuC</fullName>
    </submittedName>
</protein>
<dbReference type="AlphaFoldDB" id="A0A5C5V8W7"/>
<evidence type="ECO:0000256" key="1">
    <source>
        <dbReference type="ARBA" id="ARBA00004651"/>
    </source>
</evidence>
<evidence type="ECO:0000256" key="7">
    <source>
        <dbReference type="RuleBase" id="RU363032"/>
    </source>
</evidence>
<reference evidence="9 10" key="1">
    <citation type="submission" date="2019-02" db="EMBL/GenBank/DDBJ databases">
        <title>Deep-cultivation of Planctomycetes and their phenomic and genomic characterization uncovers novel biology.</title>
        <authorList>
            <person name="Wiegand S."/>
            <person name="Jogler M."/>
            <person name="Boedeker C."/>
            <person name="Pinto D."/>
            <person name="Vollmers J."/>
            <person name="Rivas-Marin E."/>
            <person name="Kohn T."/>
            <person name="Peeters S.H."/>
            <person name="Heuer A."/>
            <person name="Rast P."/>
            <person name="Oberbeckmann S."/>
            <person name="Bunk B."/>
            <person name="Jeske O."/>
            <person name="Meyerdierks A."/>
            <person name="Storesund J.E."/>
            <person name="Kallscheuer N."/>
            <person name="Luecker S."/>
            <person name="Lage O.M."/>
            <person name="Pohl T."/>
            <person name="Merkel B.J."/>
            <person name="Hornburger P."/>
            <person name="Mueller R.-W."/>
            <person name="Bruemmer F."/>
            <person name="Labrenz M."/>
            <person name="Spormann A.M."/>
            <person name="Op Den Camp H."/>
            <person name="Overmann J."/>
            <person name="Amann R."/>
            <person name="Jetten M.S.M."/>
            <person name="Mascher T."/>
            <person name="Medema M.H."/>
            <person name="Devos D.P."/>
            <person name="Kaster A.-K."/>
            <person name="Ovreas L."/>
            <person name="Rohde M."/>
            <person name="Galperin M.Y."/>
            <person name="Jogler C."/>
        </authorList>
    </citation>
    <scope>NUCLEOTIDE SEQUENCE [LARGE SCALE GENOMIC DNA]</scope>
    <source>
        <strain evidence="9 10">Enr8</strain>
    </source>
</reference>
<comment type="similarity">
    <text evidence="7">Belongs to the binding-protein-dependent transport system permease family.</text>
</comment>
<name>A0A5C5V8W7_9BACT</name>
<keyword evidence="4 7" id="KW-0812">Transmembrane</keyword>
<dbReference type="InterPro" id="IPR035906">
    <property type="entry name" value="MetI-like_sf"/>
</dbReference>
<dbReference type="OrthoDB" id="9804353at2"/>
<sequence length="254" mass="27780">MKNLAWRIWLPITVIVIWQGLSSAGVVTPLLLPSPLAVAESVVSLVKNGEIFHHVAVSLVRVFEGFLLAAIVGVALGSAIGLWSTFDRTFDWLLQTLKPIPPIGWFPLAVLWFGIGEVSKVFIIFLGAFFPILVNVVAGIRQTDKQFIELARVYEIGWWKFFTKVIMPGALPSTLTGLRIGIGFAWTCVVAAELIAAESGVGYLIVDARQTFHADVVIVGMLTIGLLGTLMDLALRQIEARLVRWKQPFEGATG</sequence>
<dbReference type="SUPFAM" id="SSF161098">
    <property type="entry name" value="MetI-like"/>
    <property type="match status" value="1"/>
</dbReference>
<evidence type="ECO:0000256" key="5">
    <source>
        <dbReference type="ARBA" id="ARBA00022989"/>
    </source>
</evidence>
<feature type="transmembrane region" description="Helical" evidence="7">
    <location>
        <begin position="121"/>
        <end position="140"/>
    </location>
</feature>
<dbReference type="Pfam" id="PF00528">
    <property type="entry name" value="BPD_transp_1"/>
    <property type="match status" value="1"/>
</dbReference>
<feature type="transmembrane region" description="Helical" evidence="7">
    <location>
        <begin position="212"/>
        <end position="235"/>
    </location>
</feature>
<feature type="transmembrane region" description="Helical" evidence="7">
    <location>
        <begin position="63"/>
        <end position="84"/>
    </location>
</feature>
<dbReference type="GO" id="GO:0042918">
    <property type="term" value="P:alkanesulfonate transmembrane transport"/>
    <property type="evidence" value="ECO:0007669"/>
    <property type="project" value="UniProtKB-ARBA"/>
</dbReference>
<dbReference type="GO" id="GO:0005886">
    <property type="term" value="C:plasma membrane"/>
    <property type="evidence" value="ECO:0007669"/>
    <property type="project" value="UniProtKB-SubCell"/>
</dbReference>
<organism evidence="9 10">
    <name type="scientific">Blastopirellula retiformator</name>
    <dbReference type="NCBI Taxonomy" id="2527970"/>
    <lineage>
        <taxon>Bacteria</taxon>
        <taxon>Pseudomonadati</taxon>
        <taxon>Planctomycetota</taxon>
        <taxon>Planctomycetia</taxon>
        <taxon>Pirellulales</taxon>
        <taxon>Pirellulaceae</taxon>
        <taxon>Blastopirellula</taxon>
    </lineage>
</organism>
<dbReference type="FunFam" id="1.10.3720.10:FF:000003">
    <property type="entry name" value="Aliphatic sulfonate ABC transporter permease"/>
    <property type="match status" value="1"/>
</dbReference>
<dbReference type="CDD" id="cd06261">
    <property type="entry name" value="TM_PBP2"/>
    <property type="match status" value="1"/>
</dbReference>
<evidence type="ECO:0000256" key="6">
    <source>
        <dbReference type="ARBA" id="ARBA00023136"/>
    </source>
</evidence>
<dbReference type="PANTHER" id="PTHR30151:SF0">
    <property type="entry name" value="ABC TRANSPORTER PERMEASE PROTEIN MJ0413-RELATED"/>
    <property type="match status" value="1"/>
</dbReference>
<dbReference type="EMBL" id="SJPF01000002">
    <property type="protein sequence ID" value="TWT34413.1"/>
    <property type="molecule type" value="Genomic_DNA"/>
</dbReference>
<evidence type="ECO:0000313" key="9">
    <source>
        <dbReference type="EMBL" id="TWT34413.1"/>
    </source>
</evidence>
<gene>
    <name evidence="9" type="primary">ssuC_1</name>
    <name evidence="9" type="ORF">Enr8_18210</name>
</gene>
<comment type="caution">
    <text evidence="9">The sequence shown here is derived from an EMBL/GenBank/DDBJ whole genome shotgun (WGS) entry which is preliminary data.</text>
</comment>
<feature type="transmembrane region" description="Helical" evidence="7">
    <location>
        <begin position="96"/>
        <end position="115"/>
    </location>
</feature>
<evidence type="ECO:0000256" key="4">
    <source>
        <dbReference type="ARBA" id="ARBA00022692"/>
    </source>
</evidence>
<keyword evidence="5 7" id="KW-1133">Transmembrane helix</keyword>
<evidence type="ECO:0000313" key="10">
    <source>
        <dbReference type="Proteomes" id="UP000318878"/>
    </source>
</evidence>
<comment type="subcellular location">
    <subcellularLocation>
        <location evidence="1 7">Cell membrane</location>
        <topology evidence="1 7">Multi-pass membrane protein</topology>
    </subcellularLocation>
</comment>